<comment type="subcellular location">
    <subcellularLocation>
        <location evidence="1 2">Nucleus</location>
    </subcellularLocation>
</comment>
<dbReference type="Proteomes" id="UP000017836">
    <property type="component" value="Unassembled WGS sequence"/>
</dbReference>
<feature type="domain" description="Homeobox" evidence="4">
    <location>
        <begin position="794"/>
        <end position="861"/>
    </location>
</feature>
<protein>
    <recommendedName>
        <fullName evidence="4">Homeobox domain-containing protein</fullName>
    </recommendedName>
</protein>
<gene>
    <name evidence="5" type="ORF">AMTR_s00025p00031700</name>
</gene>
<dbReference type="InterPro" id="IPR039325">
    <property type="entry name" value="NDX"/>
</dbReference>
<accession>W1PW21</accession>
<dbReference type="HOGENOM" id="CLU_010375_0_0_1"/>
<dbReference type="GO" id="GO:0009908">
    <property type="term" value="P:flower development"/>
    <property type="evidence" value="ECO:0007669"/>
    <property type="project" value="InterPro"/>
</dbReference>
<organism evidence="5 6">
    <name type="scientific">Amborella trichopoda</name>
    <dbReference type="NCBI Taxonomy" id="13333"/>
    <lineage>
        <taxon>Eukaryota</taxon>
        <taxon>Viridiplantae</taxon>
        <taxon>Streptophyta</taxon>
        <taxon>Embryophyta</taxon>
        <taxon>Tracheophyta</taxon>
        <taxon>Spermatophyta</taxon>
        <taxon>Magnoliopsida</taxon>
        <taxon>Amborellales</taxon>
        <taxon>Amborellaceae</taxon>
        <taxon>Amborella</taxon>
    </lineage>
</organism>
<dbReference type="GO" id="GO:0003697">
    <property type="term" value="F:single-stranded DNA binding"/>
    <property type="evidence" value="ECO:0007669"/>
    <property type="project" value="InterPro"/>
</dbReference>
<evidence type="ECO:0000313" key="5">
    <source>
        <dbReference type="EMBL" id="ERN12298.1"/>
    </source>
</evidence>
<dbReference type="eggNOG" id="ENOG502QR3W">
    <property type="taxonomic scope" value="Eukaryota"/>
</dbReference>
<keyword evidence="2" id="KW-0238">DNA-binding</keyword>
<dbReference type="Gramene" id="ERN12298">
    <property type="protein sequence ID" value="ERN12298"/>
    <property type="gene ID" value="AMTR_s00025p00031700"/>
</dbReference>
<feature type="region of interest" description="Disordered" evidence="3">
    <location>
        <begin position="702"/>
        <end position="729"/>
    </location>
</feature>
<feature type="DNA-binding region" description="Homeobox" evidence="2">
    <location>
        <begin position="796"/>
        <end position="862"/>
    </location>
</feature>
<dbReference type="PROSITE" id="PS50071">
    <property type="entry name" value="HOMEOBOX_2"/>
    <property type="match status" value="1"/>
</dbReference>
<dbReference type="PANTHER" id="PTHR35743:SF1">
    <property type="entry name" value="NODULIN HOMEOBOX"/>
    <property type="match status" value="1"/>
</dbReference>
<evidence type="ECO:0000256" key="2">
    <source>
        <dbReference type="PROSITE-ProRule" id="PRU00108"/>
    </source>
</evidence>
<dbReference type="Pfam" id="PF24426">
    <property type="entry name" value="HTH_NDX"/>
    <property type="match status" value="1"/>
</dbReference>
<name>W1PW21_AMBTC</name>
<keyword evidence="2" id="KW-0371">Homeobox</keyword>
<evidence type="ECO:0000256" key="3">
    <source>
        <dbReference type="SAM" id="MobiDB-lite"/>
    </source>
</evidence>
<dbReference type="InterPro" id="IPR056559">
    <property type="entry name" value="NDX_C"/>
</dbReference>
<proteinExistence type="predicted"/>
<dbReference type="InterPro" id="IPR001356">
    <property type="entry name" value="HD"/>
</dbReference>
<evidence type="ECO:0000256" key="1">
    <source>
        <dbReference type="ARBA" id="ARBA00004123"/>
    </source>
</evidence>
<sequence>MPGLDAHVVDMMSIVEELNYLSLHELNKLLRDSESFTLHINAGKESFMQIDMERLASSLPLHLIAILISSMEDDLSLRYILCGVRLLHSLCELASRHAKLEQILLEDVKITEQILDLVFFMHVVLARYEQDGYSGSYLPLLHSALVACSLYLLRDYISLKWQDLVNVLVAHPKIDVFMNASFDALRVDIGLLQMTLSSLNTKVTEKKTSFSVAERAVNIIAQQCEASLQILQSLCQQKLFRERLLKNKDLCKNGSILSLVLAILRLNISRHFKESSTIVANVSRLKSKVLSVLRQFCEDESISYLDEVASSPRSMKLATSVALEVLELLKVAFSREPKQIDDSVVNCNPKGYLLLNCMRLADIFSDDSNFRSFIMTNITKVLAEILSLPHDKFVSNWCLADIPVIEEDATLEYDPFLAAGLAIASSKVARYTALTGPSLLDETNSVCSLALNCMPLIPHVQQRTSFLVKIIANLHCFVPDICEEQEKDQFFNKFVQCLNTGTSNSSAGVIYHVDAPKTIMICENLCSLLEHAISLVPTLLNEDDVQLLSVFFEQLYASLPSAQSITGAAKEEPVVEDAREVNEKTLKGYLYQQYQHSQCWKRYSNIDIVKHESPLMNARSSFPHVLGNCQLKYETLENDSYRLPEEAQSTGRCALHFTRKVNANSIVDVLDSGREYGDIEDGTVETSFQEVDQFKAVINKQTSPPSEVMELDRSRKKDKNGSSGCVGEVNEELGTADTNIIVGSSKKEETCLDQRLNDANGEMPKLKERVKGSGCRGFVEEFEKLESVQSDDKHRRKRKRNIMNEKQIILIERALLDEPEMQRNASLLQSWTEKLSIHGSELTSSQLKNWLNNRKARLARAARDAHAPSEGDNAFSDRNCVSNMGGHFYDSSESTGGEDFYFLSKVERGSNQPSESAERLDEDHDDGGITKEMGCETPDLPLTDFVDFAAQQMHLRYLRFEAGQCVSLTDDDGKEVCRGRICQMEGRWYGKNLVESGLCIVEVNELKVDRQTRLQHPSEAGGSTFDEAELKTGKMKVAWDVNKIFHLP</sequence>
<dbReference type="GO" id="GO:0005634">
    <property type="term" value="C:nucleus"/>
    <property type="evidence" value="ECO:0007669"/>
    <property type="project" value="UniProtKB-SubCell"/>
</dbReference>
<evidence type="ECO:0000259" key="4">
    <source>
        <dbReference type="PROSITE" id="PS50071"/>
    </source>
</evidence>
<keyword evidence="2" id="KW-0539">Nucleus</keyword>
<evidence type="ECO:0000313" key="6">
    <source>
        <dbReference type="Proteomes" id="UP000017836"/>
    </source>
</evidence>
<reference evidence="6" key="1">
    <citation type="journal article" date="2013" name="Science">
        <title>The Amborella genome and the evolution of flowering plants.</title>
        <authorList>
            <consortium name="Amborella Genome Project"/>
        </authorList>
    </citation>
    <scope>NUCLEOTIDE SEQUENCE [LARGE SCALE GENOMIC DNA]</scope>
</reference>
<keyword evidence="6" id="KW-1185">Reference proteome</keyword>
<dbReference type="STRING" id="13333.W1PW21"/>
<dbReference type="PANTHER" id="PTHR35743">
    <property type="entry name" value="NODULIN HOMEOBOX"/>
    <property type="match status" value="1"/>
</dbReference>
<dbReference type="InterPro" id="IPR056560">
    <property type="entry name" value="HTH_NDX"/>
</dbReference>
<dbReference type="Pfam" id="PF24679">
    <property type="entry name" value="Nodulin_C"/>
    <property type="match status" value="1"/>
</dbReference>
<dbReference type="InterPro" id="IPR057287">
    <property type="entry name" value="Ndx_N"/>
</dbReference>
<dbReference type="EMBL" id="KI392614">
    <property type="protein sequence ID" value="ERN12298.1"/>
    <property type="molecule type" value="Genomic_DNA"/>
</dbReference>
<dbReference type="Pfam" id="PF25246">
    <property type="entry name" value="Nodulin_N"/>
    <property type="match status" value="1"/>
</dbReference>
<dbReference type="OMA" id="KFGVMRV"/>
<dbReference type="AlphaFoldDB" id="W1PW21"/>